<sequence length="49" mass="5688">MDKWKTSKRPSETKISDGLSIEPGWIWEANREDLNVFRKIKTLLKQVGG</sequence>
<comment type="caution">
    <text evidence="1">The sequence shown here is derived from an EMBL/GenBank/DDBJ whole genome shotgun (WGS) entry which is preliminary data.</text>
</comment>
<evidence type="ECO:0000313" key="1">
    <source>
        <dbReference type="EMBL" id="EFC51996.1"/>
    </source>
</evidence>
<proteinExistence type="predicted"/>
<dbReference type="AlphaFoldDB" id="A0A9W5MZ70"/>
<protein>
    <submittedName>
        <fullName evidence="1">Uncharacterized protein</fullName>
    </submittedName>
</protein>
<dbReference type="Proteomes" id="UP000004621">
    <property type="component" value="Unassembled WGS sequence"/>
</dbReference>
<evidence type="ECO:0000313" key="2">
    <source>
        <dbReference type="Proteomes" id="UP000004621"/>
    </source>
</evidence>
<organism evidence="1 2">
    <name type="scientific">Neisseria subflava NJ9703</name>
    <dbReference type="NCBI Taxonomy" id="546268"/>
    <lineage>
        <taxon>Bacteria</taxon>
        <taxon>Pseudomonadati</taxon>
        <taxon>Pseudomonadota</taxon>
        <taxon>Betaproteobacteria</taxon>
        <taxon>Neisseriales</taxon>
        <taxon>Neisseriaceae</taxon>
        <taxon>Neisseria</taxon>
    </lineage>
</organism>
<gene>
    <name evidence="1" type="ORF">NEISUBOT_04704</name>
</gene>
<reference evidence="1 2" key="1">
    <citation type="submission" date="2010-01" db="EMBL/GenBank/DDBJ databases">
        <authorList>
            <person name="Weinstock G."/>
            <person name="Sodergren E."/>
            <person name="Clifton S."/>
            <person name="Fulton L."/>
            <person name="Fulton B."/>
            <person name="Courtney L."/>
            <person name="Fronick C."/>
            <person name="Harrison M."/>
            <person name="Strong C."/>
            <person name="Farmer C."/>
            <person name="Delahaunty K."/>
            <person name="Markovic C."/>
            <person name="Hall O."/>
            <person name="Minx P."/>
            <person name="Tomlinson C."/>
            <person name="Mitreva M."/>
            <person name="Nelson J."/>
            <person name="Hou S."/>
            <person name="Wollam A."/>
            <person name="Pepin K.H."/>
            <person name="Johnson M."/>
            <person name="Bhonagiri V."/>
            <person name="Nash W.E."/>
            <person name="Warren W."/>
            <person name="Chinwalla A."/>
            <person name="Mardis E.R."/>
            <person name="Wilson R.K."/>
        </authorList>
    </citation>
    <scope>NUCLEOTIDE SEQUENCE [LARGE SCALE GENOMIC DNA]</scope>
    <source>
        <strain evidence="1 2">NJ9703</strain>
    </source>
</reference>
<dbReference type="EMBL" id="ACEO02000007">
    <property type="protein sequence ID" value="EFC51996.1"/>
    <property type="molecule type" value="Genomic_DNA"/>
</dbReference>
<name>A0A9W5MZ70_NEISU</name>
<accession>A0A9W5MZ70</accession>